<dbReference type="PANTHER" id="PTHR10516">
    <property type="entry name" value="PEPTIDYL-PROLYL CIS-TRANS ISOMERASE"/>
    <property type="match status" value="1"/>
</dbReference>
<dbReference type="InterPro" id="IPR001179">
    <property type="entry name" value="PPIase_FKBP_dom"/>
</dbReference>
<proteinExistence type="predicted"/>
<dbReference type="Proteomes" id="UP000078540">
    <property type="component" value="Unassembled WGS sequence"/>
</dbReference>
<evidence type="ECO:0000313" key="8">
    <source>
        <dbReference type="Proteomes" id="UP000078540"/>
    </source>
</evidence>
<dbReference type="InterPro" id="IPR050689">
    <property type="entry name" value="FKBP-type_PPIase"/>
</dbReference>
<evidence type="ECO:0000256" key="4">
    <source>
        <dbReference type="ARBA" id="ARBA00023235"/>
    </source>
</evidence>
<dbReference type="Pfam" id="PF00254">
    <property type="entry name" value="FKBP_C"/>
    <property type="match status" value="1"/>
</dbReference>
<dbReference type="SUPFAM" id="SSF54534">
    <property type="entry name" value="FKBP-like"/>
    <property type="match status" value="1"/>
</dbReference>
<accession>A0A195BPM2</accession>
<dbReference type="GO" id="GO:0033017">
    <property type="term" value="C:sarcoplasmic reticulum membrane"/>
    <property type="evidence" value="ECO:0007669"/>
    <property type="project" value="TreeGrafter"/>
</dbReference>
<evidence type="ECO:0000256" key="2">
    <source>
        <dbReference type="ARBA" id="ARBA00013194"/>
    </source>
</evidence>
<dbReference type="PROSITE" id="PS50059">
    <property type="entry name" value="FKBP_PPIASE"/>
    <property type="match status" value="1"/>
</dbReference>
<keyword evidence="4 5" id="KW-0413">Isomerase</keyword>
<dbReference type="EC" id="5.2.1.8" evidence="2 5"/>
<dbReference type="AlphaFoldDB" id="A0A195BPM2"/>
<dbReference type="EMBL" id="KQ976428">
    <property type="protein sequence ID" value="KYM87785.1"/>
    <property type="molecule type" value="Genomic_DNA"/>
</dbReference>
<reference evidence="7 8" key="1">
    <citation type="submission" date="2015-09" db="EMBL/GenBank/DDBJ databases">
        <title>Atta colombica WGS genome.</title>
        <authorList>
            <person name="Nygaard S."/>
            <person name="Hu H."/>
            <person name="Boomsma J."/>
            <person name="Zhang G."/>
        </authorList>
    </citation>
    <scope>NUCLEOTIDE SEQUENCE [LARGE SCALE GENOMIC DNA]</scope>
    <source>
        <strain evidence="7">Treedump-2</strain>
        <tissue evidence="7">Whole body</tissue>
    </source>
</reference>
<sequence>MNIFIYVGQTYPKTGQTVVVHYTGTLDNGKKFDSSRDRGIPFKFKIGKGEVIKGWDQGVAQMCVGQRAKLTCSPDFAYGSRGHPGIYPLMQDDIKYRLNIQNRIHWNFFNNAMIEILNDITRFLLHSQIMKFRILLSVMVLSLLRLFT</sequence>
<dbReference type="GO" id="GO:0003755">
    <property type="term" value="F:peptidyl-prolyl cis-trans isomerase activity"/>
    <property type="evidence" value="ECO:0007669"/>
    <property type="project" value="UniProtKB-KW"/>
</dbReference>
<keyword evidence="8" id="KW-1185">Reference proteome</keyword>
<protein>
    <recommendedName>
        <fullName evidence="2 5">peptidylprolyl isomerase</fullName>
        <ecNumber evidence="2 5">5.2.1.8</ecNumber>
    </recommendedName>
</protein>
<dbReference type="PANTHER" id="PTHR10516:SF443">
    <property type="entry name" value="FK506-BINDING PROTEIN 59-RELATED"/>
    <property type="match status" value="1"/>
</dbReference>
<dbReference type="InterPro" id="IPR046357">
    <property type="entry name" value="PPIase_dom_sf"/>
</dbReference>
<evidence type="ECO:0000313" key="7">
    <source>
        <dbReference type="EMBL" id="KYM87785.1"/>
    </source>
</evidence>
<dbReference type="FunFam" id="3.10.50.40:FF:000025">
    <property type="entry name" value="Peptidylprolyl isomerase"/>
    <property type="match status" value="1"/>
</dbReference>
<evidence type="ECO:0000256" key="5">
    <source>
        <dbReference type="PROSITE-ProRule" id="PRU00277"/>
    </source>
</evidence>
<evidence type="ECO:0000256" key="1">
    <source>
        <dbReference type="ARBA" id="ARBA00000971"/>
    </source>
</evidence>
<organism evidence="7 8">
    <name type="scientific">Atta colombica</name>
    <dbReference type="NCBI Taxonomy" id="520822"/>
    <lineage>
        <taxon>Eukaryota</taxon>
        <taxon>Metazoa</taxon>
        <taxon>Ecdysozoa</taxon>
        <taxon>Arthropoda</taxon>
        <taxon>Hexapoda</taxon>
        <taxon>Insecta</taxon>
        <taxon>Pterygota</taxon>
        <taxon>Neoptera</taxon>
        <taxon>Endopterygota</taxon>
        <taxon>Hymenoptera</taxon>
        <taxon>Apocrita</taxon>
        <taxon>Aculeata</taxon>
        <taxon>Formicoidea</taxon>
        <taxon>Formicidae</taxon>
        <taxon>Myrmicinae</taxon>
        <taxon>Atta</taxon>
    </lineage>
</organism>
<dbReference type="Gene3D" id="3.10.50.40">
    <property type="match status" value="1"/>
</dbReference>
<evidence type="ECO:0000256" key="3">
    <source>
        <dbReference type="ARBA" id="ARBA00023110"/>
    </source>
</evidence>
<dbReference type="STRING" id="520822.A0A195BPM2"/>
<evidence type="ECO:0000259" key="6">
    <source>
        <dbReference type="PROSITE" id="PS50059"/>
    </source>
</evidence>
<comment type="catalytic activity">
    <reaction evidence="1 5">
        <text>[protein]-peptidylproline (omega=180) = [protein]-peptidylproline (omega=0)</text>
        <dbReference type="Rhea" id="RHEA:16237"/>
        <dbReference type="Rhea" id="RHEA-COMP:10747"/>
        <dbReference type="Rhea" id="RHEA-COMP:10748"/>
        <dbReference type="ChEBI" id="CHEBI:83833"/>
        <dbReference type="ChEBI" id="CHEBI:83834"/>
        <dbReference type="EC" id="5.2.1.8"/>
    </reaction>
</comment>
<name>A0A195BPM2_9HYME</name>
<gene>
    <name evidence="7" type="ORF">ALC53_03220</name>
</gene>
<feature type="domain" description="PPIase FKBP-type" evidence="6">
    <location>
        <begin position="15"/>
        <end position="88"/>
    </location>
</feature>
<keyword evidence="3 5" id="KW-0697">Rotamase</keyword>